<dbReference type="PRINTS" id="PR01415">
    <property type="entry name" value="ANKYRIN"/>
</dbReference>
<dbReference type="SMART" id="SM00248">
    <property type="entry name" value="ANK"/>
    <property type="match status" value="4"/>
</dbReference>
<comment type="caution">
    <text evidence="5">The sequence shown here is derived from an EMBL/GenBank/DDBJ whole genome shotgun (WGS) entry which is preliminary data.</text>
</comment>
<dbReference type="InterPro" id="IPR002110">
    <property type="entry name" value="Ankyrin_rpt"/>
</dbReference>
<keyword evidence="4" id="KW-1133">Transmembrane helix</keyword>
<evidence type="ECO:0000256" key="1">
    <source>
        <dbReference type="ARBA" id="ARBA00022737"/>
    </source>
</evidence>
<accession>A0A8J3MMY0</accession>
<evidence type="ECO:0000256" key="3">
    <source>
        <dbReference type="PROSITE-ProRule" id="PRU00023"/>
    </source>
</evidence>
<proteinExistence type="predicted"/>
<keyword evidence="1" id="KW-0677">Repeat</keyword>
<evidence type="ECO:0000313" key="6">
    <source>
        <dbReference type="Proteomes" id="UP000637906"/>
    </source>
</evidence>
<feature type="repeat" description="ANK" evidence="3">
    <location>
        <begin position="71"/>
        <end position="103"/>
    </location>
</feature>
<name>A0A8J3MMY0_9RICK</name>
<evidence type="ECO:0008006" key="7">
    <source>
        <dbReference type="Google" id="ProtNLM"/>
    </source>
</evidence>
<dbReference type="EMBL" id="BNGU01000022">
    <property type="protein sequence ID" value="GHM59627.1"/>
    <property type="molecule type" value="Genomic_DNA"/>
</dbReference>
<evidence type="ECO:0000256" key="2">
    <source>
        <dbReference type="ARBA" id="ARBA00023043"/>
    </source>
</evidence>
<feature type="transmembrane region" description="Helical" evidence="4">
    <location>
        <begin position="12"/>
        <end position="29"/>
    </location>
</feature>
<reference evidence="5 6" key="1">
    <citation type="journal article" date="2021" name="Microb. Ecol.">
        <title>Candidatus Mesenet longicola: Novel Endosymbionts of Brontispa longissima that Induce Cytoplasmic Incompatibility.</title>
        <authorList>
            <person name="Takano S."/>
            <person name="Gotoh Y."/>
            <person name="Hayashi T."/>
        </authorList>
    </citation>
    <scope>NUCLEOTIDE SEQUENCE [LARGE SCALE GENOMIC DNA]</scope>
    <source>
        <strain evidence="5">L5</strain>
    </source>
</reference>
<dbReference type="PANTHER" id="PTHR24171:SF9">
    <property type="entry name" value="ANKYRIN REPEAT DOMAIN-CONTAINING PROTEIN 39"/>
    <property type="match status" value="1"/>
</dbReference>
<dbReference type="SUPFAM" id="SSF48403">
    <property type="entry name" value="Ankyrin repeat"/>
    <property type="match status" value="1"/>
</dbReference>
<dbReference type="PANTHER" id="PTHR24171">
    <property type="entry name" value="ANKYRIN REPEAT DOMAIN-CONTAINING PROTEIN 39-RELATED"/>
    <property type="match status" value="1"/>
</dbReference>
<dbReference type="PROSITE" id="PS50088">
    <property type="entry name" value="ANK_REPEAT"/>
    <property type="match status" value="2"/>
</dbReference>
<keyword evidence="4" id="KW-0472">Membrane</keyword>
<feature type="repeat" description="ANK" evidence="3">
    <location>
        <begin position="104"/>
        <end position="136"/>
    </location>
</feature>
<dbReference type="AlphaFoldDB" id="A0A8J3MMY0"/>
<dbReference type="Proteomes" id="UP000637906">
    <property type="component" value="Unassembled WGS sequence"/>
</dbReference>
<evidence type="ECO:0000256" key="4">
    <source>
        <dbReference type="SAM" id="Phobius"/>
    </source>
</evidence>
<dbReference type="Gene3D" id="1.25.40.20">
    <property type="entry name" value="Ankyrin repeat-containing domain"/>
    <property type="match status" value="1"/>
</dbReference>
<keyword evidence="4" id="KW-0812">Transmembrane</keyword>
<dbReference type="Pfam" id="PF12796">
    <property type="entry name" value="Ank_2"/>
    <property type="match status" value="1"/>
</dbReference>
<protein>
    <recommendedName>
        <fullName evidence="7">Ankyrin repeat domain-containing protein</fullName>
    </recommendedName>
</protein>
<keyword evidence="6" id="KW-1185">Reference proteome</keyword>
<dbReference type="PROSITE" id="PS50297">
    <property type="entry name" value="ANK_REP_REGION"/>
    <property type="match status" value="2"/>
</dbReference>
<keyword evidence="2 3" id="KW-0040">ANK repeat</keyword>
<sequence>MNKLNKKVKNSLNLIWLIVAVMCVLITYYCMKVKATNNYKEILHTATENCSIEVIRLVVKNMIDIDNIETPDFTILHNAANVGCLEVIKFLLDEGANIHIIGRYGGTALHNATYKGHLEIVRFLLEKGANPNIKDGNGKTPRTVAVLRSRHNKDKPYNEIISLLYEAEKQVQSGVVKP</sequence>
<gene>
    <name evidence="5" type="ORF">sL5_06200</name>
</gene>
<dbReference type="InterPro" id="IPR036770">
    <property type="entry name" value="Ankyrin_rpt-contain_sf"/>
</dbReference>
<evidence type="ECO:0000313" key="5">
    <source>
        <dbReference type="EMBL" id="GHM59627.1"/>
    </source>
</evidence>
<organism evidence="5 6">
    <name type="scientific">Candidatus Mesenet longicola</name>
    <dbReference type="NCBI Taxonomy" id="1892558"/>
    <lineage>
        <taxon>Bacteria</taxon>
        <taxon>Pseudomonadati</taxon>
        <taxon>Pseudomonadota</taxon>
        <taxon>Alphaproteobacteria</taxon>
        <taxon>Rickettsiales</taxon>
        <taxon>Anaplasmataceae</taxon>
        <taxon>Candidatus Mesenet</taxon>
    </lineage>
</organism>